<dbReference type="Proteomes" id="UP000315295">
    <property type="component" value="Unassembled WGS sequence"/>
</dbReference>
<comment type="caution">
    <text evidence="6">The sequence shown here is derived from an EMBL/GenBank/DDBJ whole genome shotgun (WGS) entry which is preliminary data.</text>
</comment>
<keyword evidence="2 4" id="KW-0863">Zinc-finger</keyword>
<dbReference type="Gene3D" id="3.40.50.410">
    <property type="entry name" value="von Willebrand factor, type A domain"/>
    <property type="match status" value="1"/>
</dbReference>
<dbReference type="SUPFAM" id="SSF53300">
    <property type="entry name" value="vWA-like"/>
    <property type="match status" value="1"/>
</dbReference>
<dbReference type="GO" id="GO:0000149">
    <property type="term" value="F:SNARE binding"/>
    <property type="evidence" value="ECO:0007669"/>
    <property type="project" value="TreeGrafter"/>
</dbReference>
<evidence type="ECO:0000256" key="1">
    <source>
        <dbReference type="ARBA" id="ARBA00022723"/>
    </source>
</evidence>
<dbReference type="InterPro" id="IPR036465">
    <property type="entry name" value="vWFA_dom_sf"/>
</dbReference>
<feature type="zinc finger region" description="C3H1-type" evidence="4">
    <location>
        <begin position="151"/>
        <end position="179"/>
    </location>
</feature>
<dbReference type="SUPFAM" id="SSF90229">
    <property type="entry name" value="CCCH zinc finger"/>
    <property type="match status" value="1"/>
</dbReference>
<evidence type="ECO:0000256" key="3">
    <source>
        <dbReference type="ARBA" id="ARBA00022833"/>
    </source>
</evidence>
<dbReference type="Pfam" id="PF00642">
    <property type="entry name" value="zf-CCCH"/>
    <property type="match status" value="1"/>
</dbReference>
<dbReference type="GO" id="GO:0070971">
    <property type="term" value="C:endoplasmic reticulum exit site"/>
    <property type="evidence" value="ECO:0007669"/>
    <property type="project" value="TreeGrafter"/>
</dbReference>
<dbReference type="InterPro" id="IPR006896">
    <property type="entry name" value="Sec23/24_trunk_dom"/>
</dbReference>
<sequence>MMVVSDLDDVFVPLTDDLLVNLSESRSVVESMFQDNVNVESAFGRALKASLMLMEYQPWGKIVNISGTRRGVRRCLLSDNQLLREAMTGGCSIRAIWILNSLDAVVFSRSSPNTFSRYPLSISIMGCFSLPGLAEQMWQLGLTSSELCPERPGVPNCVYYMRTEFCGYGGRCQYNHHRDRGAVVAAVRATGDYPGRVGGTCMSGMQ</sequence>
<dbReference type="PANTHER" id="PTHR13803:SF39">
    <property type="entry name" value="SECRETORY 24AB, ISOFORM A"/>
    <property type="match status" value="1"/>
</dbReference>
<evidence type="ECO:0000313" key="6">
    <source>
        <dbReference type="EMBL" id="TQE05295.1"/>
    </source>
</evidence>
<dbReference type="PANTHER" id="PTHR13803">
    <property type="entry name" value="SEC24-RELATED PROTEIN"/>
    <property type="match status" value="1"/>
</dbReference>
<proteinExistence type="predicted"/>
<evidence type="ECO:0000256" key="2">
    <source>
        <dbReference type="ARBA" id="ARBA00022771"/>
    </source>
</evidence>
<gene>
    <name evidence="6" type="ORF">C1H46_009070</name>
</gene>
<dbReference type="InterPro" id="IPR050550">
    <property type="entry name" value="SEC23_SEC24_subfamily"/>
</dbReference>
<dbReference type="EMBL" id="VIEB01000125">
    <property type="protein sequence ID" value="TQE05295.1"/>
    <property type="molecule type" value="Genomic_DNA"/>
</dbReference>
<dbReference type="PROSITE" id="PS50103">
    <property type="entry name" value="ZF_C3H1"/>
    <property type="match status" value="1"/>
</dbReference>
<accession>A0A540N2N1</accession>
<dbReference type="GO" id="GO:0008270">
    <property type="term" value="F:zinc ion binding"/>
    <property type="evidence" value="ECO:0007669"/>
    <property type="project" value="UniProtKB-KW"/>
</dbReference>
<dbReference type="GO" id="GO:0090110">
    <property type="term" value="P:COPII-coated vesicle cargo loading"/>
    <property type="evidence" value="ECO:0007669"/>
    <property type="project" value="TreeGrafter"/>
</dbReference>
<organism evidence="6 7">
    <name type="scientific">Malus baccata</name>
    <name type="common">Siberian crab apple</name>
    <name type="synonym">Pyrus baccata</name>
    <dbReference type="NCBI Taxonomy" id="106549"/>
    <lineage>
        <taxon>Eukaryota</taxon>
        <taxon>Viridiplantae</taxon>
        <taxon>Streptophyta</taxon>
        <taxon>Embryophyta</taxon>
        <taxon>Tracheophyta</taxon>
        <taxon>Spermatophyta</taxon>
        <taxon>Magnoliopsida</taxon>
        <taxon>eudicotyledons</taxon>
        <taxon>Gunneridae</taxon>
        <taxon>Pentapetalae</taxon>
        <taxon>rosids</taxon>
        <taxon>fabids</taxon>
        <taxon>Rosales</taxon>
        <taxon>Rosaceae</taxon>
        <taxon>Amygdaloideae</taxon>
        <taxon>Maleae</taxon>
        <taxon>Malus</taxon>
    </lineage>
</organism>
<dbReference type="STRING" id="106549.A0A540N2N1"/>
<dbReference type="Pfam" id="PF04811">
    <property type="entry name" value="Sec23_trunk"/>
    <property type="match status" value="1"/>
</dbReference>
<evidence type="ECO:0000256" key="4">
    <source>
        <dbReference type="PROSITE-ProRule" id="PRU00723"/>
    </source>
</evidence>
<feature type="domain" description="C3H1-type" evidence="5">
    <location>
        <begin position="151"/>
        <end position="179"/>
    </location>
</feature>
<evidence type="ECO:0000259" key="5">
    <source>
        <dbReference type="PROSITE" id="PS50103"/>
    </source>
</evidence>
<keyword evidence="3 4" id="KW-0862">Zinc</keyword>
<keyword evidence="7" id="KW-1185">Reference proteome</keyword>
<dbReference type="InterPro" id="IPR036855">
    <property type="entry name" value="Znf_CCCH_sf"/>
</dbReference>
<evidence type="ECO:0000313" key="7">
    <source>
        <dbReference type="Proteomes" id="UP000315295"/>
    </source>
</evidence>
<protein>
    <recommendedName>
        <fullName evidence="5">C3H1-type domain-containing protein</fullName>
    </recommendedName>
</protein>
<dbReference type="GO" id="GO:0006886">
    <property type="term" value="P:intracellular protein transport"/>
    <property type="evidence" value="ECO:0007669"/>
    <property type="project" value="InterPro"/>
</dbReference>
<dbReference type="AlphaFoldDB" id="A0A540N2N1"/>
<dbReference type="GO" id="GO:0030127">
    <property type="term" value="C:COPII vesicle coat"/>
    <property type="evidence" value="ECO:0007669"/>
    <property type="project" value="InterPro"/>
</dbReference>
<dbReference type="InterPro" id="IPR000571">
    <property type="entry name" value="Znf_CCCH"/>
</dbReference>
<name>A0A540N2N1_MALBA</name>
<keyword evidence="1 4" id="KW-0479">Metal-binding</keyword>
<reference evidence="6 7" key="1">
    <citation type="journal article" date="2019" name="G3 (Bethesda)">
        <title>Sequencing of a Wild Apple (Malus baccata) Genome Unravels the Differences Between Cultivated and Wild Apple Species Regarding Disease Resistance and Cold Tolerance.</title>
        <authorList>
            <person name="Chen X."/>
        </authorList>
    </citation>
    <scope>NUCLEOTIDE SEQUENCE [LARGE SCALE GENOMIC DNA]</scope>
    <source>
        <strain evidence="7">cv. Shandingzi</strain>
        <tissue evidence="6">Leaves</tissue>
    </source>
</reference>